<dbReference type="AlphaFoldDB" id="A0AAV5A026"/>
<name>A0AAV5A026_9AGAM</name>
<sequence>MSTQTSNNRQYKTGTKVRLWNPYRTEIPAEADSSLKAPPTTIFTKDDVLRIMSKPMDLRRPGSSLGLDTQFLAYIVSATKTVQEQYKAGTIERIKHTDLSDDKNHRGNGPYSPVSLERYTKAYLKNDYSNYRKGTEVLIITEPGRRGGE</sequence>
<keyword evidence="2" id="KW-1185">Reference proteome</keyword>
<evidence type="ECO:0000313" key="2">
    <source>
        <dbReference type="Proteomes" id="UP001050691"/>
    </source>
</evidence>
<evidence type="ECO:0000313" key="1">
    <source>
        <dbReference type="EMBL" id="GJJ07964.1"/>
    </source>
</evidence>
<organism evidence="1 2">
    <name type="scientific">Clathrus columnatus</name>
    <dbReference type="NCBI Taxonomy" id="1419009"/>
    <lineage>
        <taxon>Eukaryota</taxon>
        <taxon>Fungi</taxon>
        <taxon>Dikarya</taxon>
        <taxon>Basidiomycota</taxon>
        <taxon>Agaricomycotina</taxon>
        <taxon>Agaricomycetes</taxon>
        <taxon>Phallomycetidae</taxon>
        <taxon>Phallales</taxon>
        <taxon>Clathraceae</taxon>
        <taxon>Clathrus</taxon>
    </lineage>
</organism>
<dbReference type="EMBL" id="BPWL01000002">
    <property type="protein sequence ID" value="GJJ07964.1"/>
    <property type="molecule type" value="Genomic_DNA"/>
</dbReference>
<proteinExistence type="predicted"/>
<dbReference type="Proteomes" id="UP001050691">
    <property type="component" value="Unassembled WGS sequence"/>
</dbReference>
<comment type="caution">
    <text evidence="1">The sequence shown here is derived from an EMBL/GenBank/DDBJ whole genome shotgun (WGS) entry which is preliminary data.</text>
</comment>
<reference evidence="1" key="1">
    <citation type="submission" date="2021-10" db="EMBL/GenBank/DDBJ databases">
        <title>De novo Genome Assembly of Clathrus columnatus (Basidiomycota, Fungi) Using Illumina and Nanopore Sequence Data.</title>
        <authorList>
            <person name="Ogiso-Tanaka E."/>
            <person name="Itagaki H."/>
            <person name="Hosoya T."/>
            <person name="Hosaka K."/>
        </authorList>
    </citation>
    <scope>NUCLEOTIDE SEQUENCE</scope>
    <source>
        <strain evidence="1">MO-923</strain>
    </source>
</reference>
<gene>
    <name evidence="1" type="ORF">Clacol_002171</name>
</gene>
<accession>A0AAV5A026</accession>
<protein>
    <submittedName>
        <fullName evidence="1">Uncharacterized protein</fullName>
    </submittedName>
</protein>